<protein>
    <recommendedName>
        <fullName evidence="2">Alpha/beta hydrolase</fullName>
    </recommendedName>
</protein>
<feature type="non-terminal residue" evidence="1">
    <location>
        <position position="1"/>
    </location>
</feature>
<dbReference type="EMBL" id="BARS01047472">
    <property type="protein sequence ID" value="GAG40154.1"/>
    <property type="molecule type" value="Genomic_DNA"/>
</dbReference>
<evidence type="ECO:0008006" key="2">
    <source>
        <dbReference type="Google" id="ProtNLM"/>
    </source>
</evidence>
<proteinExistence type="predicted"/>
<reference evidence="1" key="1">
    <citation type="journal article" date="2014" name="Front. Microbiol.">
        <title>High frequency of phylogenetically diverse reductive dehalogenase-homologous genes in deep subseafloor sedimentary metagenomes.</title>
        <authorList>
            <person name="Kawai M."/>
            <person name="Futagami T."/>
            <person name="Toyoda A."/>
            <person name="Takaki Y."/>
            <person name="Nishi S."/>
            <person name="Hori S."/>
            <person name="Arai W."/>
            <person name="Tsubouchi T."/>
            <person name="Morono Y."/>
            <person name="Uchiyama I."/>
            <person name="Ito T."/>
            <person name="Fujiyama A."/>
            <person name="Inagaki F."/>
            <person name="Takami H."/>
        </authorList>
    </citation>
    <scope>NUCLEOTIDE SEQUENCE</scope>
    <source>
        <strain evidence="1">Expedition CK06-06</strain>
    </source>
</reference>
<accession>X0XAD1</accession>
<organism evidence="1">
    <name type="scientific">marine sediment metagenome</name>
    <dbReference type="NCBI Taxonomy" id="412755"/>
    <lineage>
        <taxon>unclassified sequences</taxon>
        <taxon>metagenomes</taxon>
        <taxon>ecological metagenomes</taxon>
    </lineage>
</organism>
<comment type="caution">
    <text evidence="1">The sequence shown here is derived from an EMBL/GenBank/DDBJ whole genome shotgun (WGS) entry which is preliminary data.</text>
</comment>
<evidence type="ECO:0000313" key="1">
    <source>
        <dbReference type="EMBL" id="GAG40154.1"/>
    </source>
</evidence>
<dbReference type="AlphaFoldDB" id="X0XAD1"/>
<gene>
    <name evidence="1" type="ORF">S01H1_71299</name>
</gene>
<name>X0XAD1_9ZZZZ</name>
<sequence length="37" mass="4269">DSGYTSVHFKLARYISESVPNVKLNIIQDEGHFFIKD</sequence>